<proteinExistence type="predicted"/>
<dbReference type="Proteomes" id="UP000494216">
    <property type="component" value="Unassembled WGS sequence"/>
</dbReference>
<dbReference type="GO" id="GO:0008168">
    <property type="term" value="F:methyltransferase activity"/>
    <property type="evidence" value="ECO:0007669"/>
    <property type="project" value="UniProtKB-KW"/>
</dbReference>
<gene>
    <name evidence="1" type="ORF">METHB2_390021</name>
</gene>
<keyword evidence="2" id="KW-1185">Reference proteome</keyword>
<name>A0A8S0XGS7_9GAMM</name>
<comment type="caution">
    <text evidence="1">The sequence shown here is derived from an EMBL/GenBank/DDBJ whole genome shotgun (WGS) entry which is preliminary data.</text>
</comment>
<protein>
    <submittedName>
        <fullName evidence="1">Methyltransferase</fullName>
    </submittedName>
</protein>
<evidence type="ECO:0000313" key="1">
    <source>
        <dbReference type="EMBL" id="CAA9891287.1"/>
    </source>
</evidence>
<organism evidence="1 2">
    <name type="scientific">Candidatus Methylobacter favarea</name>
    <dbReference type="NCBI Taxonomy" id="2707345"/>
    <lineage>
        <taxon>Bacteria</taxon>
        <taxon>Pseudomonadati</taxon>
        <taxon>Pseudomonadota</taxon>
        <taxon>Gammaproteobacteria</taxon>
        <taxon>Methylococcales</taxon>
        <taxon>Methylococcaceae</taxon>
        <taxon>Methylobacter</taxon>
    </lineage>
</organism>
<accession>A0A8S0XGS7</accession>
<keyword evidence="1" id="KW-0489">Methyltransferase</keyword>
<evidence type="ECO:0000313" key="2">
    <source>
        <dbReference type="Proteomes" id="UP000494216"/>
    </source>
</evidence>
<dbReference type="GO" id="GO:0032259">
    <property type="term" value="P:methylation"/>
    <property type="evidence" value="ECO:0007669"/>
    <property type="project" value="UniProtKB-KW"/>
</dbReference>
<dbReference type="AlphaFoldDB" id="A0A8S0XGS7"/>
<keyword evidence="1" id="KW-0808">Transferase</keyword>
<sequence length="60" mass="7112">MVDDVSRILKHNGVSVNRIDLKDYIGDALNNLKFSEAKWEDAVFRNSRFYTNRVFFIEMI</sequence>
<reference evidence="1 2" key="1">
    <citation type="submission" date="2020-02" db="EMBL/GenBank/DDBJ databases">
        <authorList>
            <person name="Hogendoorn C."/>
        </authorList>
    </citation>
    <scope>NUCLEOTIDE SEQUENCE [LARGE SCALE GENOMIC DNA]</scope>
    <source>
        <strain evidence="1">METHB21</strain>
    </source>
</reference>
<dbReference type="EMBL" id="CADCXN010000068">
    <property type="protein sequence ID" value="CAA9891287.1"/>
    <property type="molecule type" value="Genomic_DNA"/>
</dbReference>